<proteinExistence type="predicted"/>
<protein>
    <submittedName>
        <fullName evidence="2">Uncharacterized protein</fullName>
    </submittedName>
</protein>
<name>A0A5K0UC29_9VIRU</name>
<evidence type="ECO:0000313" key="2">
    <source>
        <dbReference type="EMBL" id="VBB18806.1"/>
    </source>
</evidence>
<feature type="region of interest" description="Disordered" evidence="1">
    <location>
        <begin position="128"/>
        <end position="186"/>
    </location>
</feature>
<organism evidence="2 3">
    <name type="scientific">Yasminevirus sp. GU-2018</name>
    <dbReference type="NCBI Taxonomy" id="2420051"/>
    <lineage>
        <taxon>Viruses</taxon>
        <taxon>Varidnaviria</taxon>
        <taxon>Bamfordvirae</taxon>
        <taxon>Nucleocytoviricota</taxon>
        <taxon>Megaviricetes</taxon>
        <taxon>Imitervirales</taxon>
        <taxon>Mimiviridae</taxon>
        <taxon>Klosneuvirinae</taxon>
        <taxon>Yasminevirus</taxon>
        <taxon>Yasminevirus saudimassiliense</taxon>
    </lineage>
</organism>
<sequence>MSWYMSYLDEGDQKIDNKKNNDPLLYQGANSKSYGTVDKKIISAKVMGQSSSMRRSFDGIKQNLTKSSTTNQQVDQTINSADHGVEEARDGDLNTDTGSKCCPFQCGCFPRLSFSPIRWFNQMRNRQTERDRPLDDTAHVIDHNDHNDNTDHNDNNDGSSDRNADQTESSKGVGTGTGASASSDGAGVEVVEVVAVDSASPNTVMNDDCIIGGLPANDRLAGFGDVEHDDIFEPRDDTPISAHYKTQFSEDQKGGESVTEVPKGTCNDNVHELTVSSIAVDQSGVHLDDAHELVVEQKKSDQVLDQVLDQDQTQEQNQEQFQNQDRCLVVGQSVERPTQITIVQNMNKMNNSVSSPRSAHSTDSLGASSSTVNLSNINSMSPNTSNTRSSDLISIADIDENTAYSRPIEPIPRVVSDPDRSRRYSRPVRGESFSEDDTVDEKYKIVYDNLRVIRDIKVNDKLCVGAKGELSIDTSYIPSVTRTLTGNNKVVTIDRIDETIKIAKQLKRRVKPIREVMDSFLVTGIRNLAETYSGTEEFKKKLESIADSI</sequence>
<gene>
    <name evidence="2" type="ORF">YASMINEVIRUS_1338</name>
</gene>
<feature type="compositionally biased region" description="Basic and acidic residues" evidence="1">
    <location>
        <begin position="128"/>
        <end position="165"/>
    </location>
</feature>
<feature type="region of interest" description="Disordered" evidence="1">
    <location>
        <begin position="409"/>
        <end position="433"/>
    </location>
</feature>
<feature type="region of interest" description="Disordered" evidence="1">
    <location>
        <begin position="350"/>
        <end position="391"/>
    </location>
</feature>
<keyword evidence="3" id="KW-1185">Reference proteome</keyword>
<dbReference type="Proteomes" id="UP000594342">
    <property type="component" value="Unassembled WGS sequence"/>
</dbReference>
<evidence type="ECO:0000313" key="3">
    <source>
        <dbReference type="Proteomes" id="UP000594342"/>
    </source>
</evidence>
<evidence type="ECO:0000256" key="1">
    <source>
        <dbReference type="SAM" id="MobiDB-lite"/>
    </source>
</evidence>
<dbReference type="EMBL" id="UPSH01000001">
    <property type="protein sequence ID" value="VBB18806.1"/>
    <property type="molecule type" value="Genomic_DNA"/>
</dbReference>
<reference evidence="2 3" key="1">
    <citation type="submission" date="2018-10" db="EMBL/GenBank/DDBJ databases">
        <authorList>
            <consortium name="IHU Genomes"/>
        </authorList>
    </citation>
    <scope>NUCLEOTIDE SEQUENCE [LARGE SCALE GENOMIC DNA]</scope>
    <source>
        <strain evidence="2 3">A1</strain>
    </source>
</reference>
<accession>A0A5K0UC29</accession>
<comment type="caution">
    <text evidence="2">The sequence shown here is derived from an EMBL/GenBank/DDBJ whole genome shotgun (WGS) entry which is preliminary data.</text>
</comment>